<dbReference type="PROSITE" id="PS51257">
    <property type="entry name" value="PROKAR_LIPOPROTEIN"/>
    <property type="match status" value="1"/>
</dbReference>
<dbReference type="AlphaFoldDB" id="A0A2M8RUL6"/>
<evidence type="ECO:0008006" key="5">
    <source>
        <dbReference type="Google" id="ProtNLM"/>
    </source>
</evidence>
<feature type="region of interest" description="Disordered" evidence="1">
    <location>
        <begin position="29"/>
        <end position="50"/>
    </location>
</feature>
<keyword evidence="4" id="KW-1185">Reference proteome</keyword>
<gene>
    <name evidence="3" type="ORF">CVP04_08585</name>
</gene>
<dbReference type="RefSeq" id="WP_100297099.1">
    <property type="nucleotide sequence ID" value="NZ_PHGZ01000019.1"/>
</dbReference>
<feature type="signal peptide" evidence="2">
    <location>
        <begin position="1"/>
        <end position="22"/>
    </location>
</feature>
<evidence type="ECO:0000313" key="3">
    <source>
        <dbReference type="EMBL" id="PJG82588.1"/>
    </source>
</evidence>
<proteinExistence type="predicted"/>
<evidence type="ECO:0000256" key="1">
    <source>
        <dbReference type="SAM" id="MobiDB-lite"/>
    </source>
</evidence>
<evidence type="ECO:0000256" key="2">
    <source>
        <dbReference type="SAM" id="SignalP"/>
    </source>
</evidence>
<organism evidence="3 4">
    <name type="scientific">Caviibacterium pharyngocola</name>
    <dbReference type="NCBI Taxonomy" id="28159"/>
    <lineage>
        <taxon>Bacteria</taxon>
        <taxon>Pseudomonadati</taxon>
        <taxon>Pseudomonadota</taxon>
        <taxon>Gammaproteobacteria</taxon>
        <taxon>Pasteurellales</taxon>
        <taxon>Pasteurellaceae</taxon>
        <taxon>Caviibacterium</taxon>
    </lineage>
</organism>
<accession>A0A2M8RUL6</accession>
<keyword evidence="2" id="KW-0732">Signal</keyword>
<dbReference type="OrthoDB" id="5684473at2"/>
<dbReference type="EMBL" id="PHGZ01000019">
    <property type="protein sequence ID" value="PJG82588.1"/>
    <property type="molecule type" value="Genomic_DNA"/>
</dbReference>
<dbReference type="Proteomes" id="UP000230282">
    <property type="component" value="Unassembled WGS sequence"/>
</dbReference>
<feature type="compositionally biased region" description="Low complexity" evidence="1">
    <location>
        <begin position="29"/>
        <end position="46"/>
    </location>
</feature>
<feature type="chain" id="PRO_5014999776" description="Lipoprotein" evidence="2">
    <location>
        <begin position="23"/>
        <end position="187"/>
    </location>
</feature>
<evidence type="ECO:0000313" key="4">
    <source>
        <dbReference type="Proteomes" id="UP000230282"/>
    </source>
</evidence>
<reference evidence="3 4" key="1">
    <citation type="submission" date="2017-11" db="EMBL/GenBank/DDBJ databases">
        <title>Reclassification of Bisgaard taxon 5 as Caviibacterium pharyngocola gen. nov., sp. nov.</title>
        <authorList>
            <person name="Christensen H."/>
        </authorList>
    </citation>
    <scope>NUCLEOTIDE SEQUENCE [LARGE SCALE GENOMIC DNA]</scope>
    <source>
        <strain evidence="3 4">7_3</strain>
    </source>
</reference>
<name>A0A2M8RUL6_9PAST</name>
<protein>
    <recommendedName>
        <fullName evidence="5">Lipoprotein</fullName>
    </recommendedName>
</protein>
<comment type="caution">
    <text evidence="3">The sequence shown here is derived from an EMBL/GenBank/DDBJ whole genome shotgun (WGS) entry which is preliminary data.</text>
</comment>
<sequence length="187" mass="20859">MKFKKSLILTTVAVSSALFLTACNDKQSKPQAPAAQQQQQNAPTDKAQQESLNRFNSAVRIVPTERNIGKDKDGKDVVSFTYRVENLGDKPIKEIQWFSLAGVDMAIIDISNIPVIFEKPLEPKKTENVFLTKNIDMVSETSRPIFLDPKSNIEMKTLAGKLVFADGSEILVTSQEDLVEYLKKIAK</sequence>